<dbReference type="PANTHER" id="PTHR12199">
    <property type="entry name" value="INTERPHOTORECEPTOR MATRIX PROTEOGLYCAN"/>
    <property type="match status" value="1"/>
</dbReference>
<feature type="compositionally biased region" description="Gly residues" evidence="1">
    <location>
        <begin position="831"/>
        <end position="841"/>
    </location>
</feature>
<dbReference type="GO" id="GO:0005540">
    <property type="term" value="F:hyaluronic acid binding"/>
    <property type="evidence" value="ECO:0007669"/>
    <property type="project" value="TreeGrafter"/>
</dbReference>
<evidence type="ECO:0000313" key="3">
    <source>
        <dbReference type="EMBL" id="KAF1372030.1"/>
    </source>
</evidence>
<dbReference type="PANTHER" id="PTHR12199:SF4">
    <property type="entry name" value="INTERPHOTORECEPTOR MATRIX PROTEOGLYCAN 2"/>
    <property type="match status" value="1"/>
</dbReference>
<dbReference type="Proteomes" id="UP000465112">
    <property type="component" value="Chromosome 24"/>
</dbReference>
<dbReference type="GO" id="GO:0007601">
    <property type="term" value="P:visual perception"/>
    <property type="evidence" value="ECO:0007669"/>
    <property type="project" value="InterPro"/>
</dbReference>
<dbReference type="EMBL" id="VHII01000024">
    <property type="protein sequence ID" value="KAF1372030.1"/>
    <property type="molecule type" value="Genomic_DNA"/>
</dbReference>
<proteinExistence type="predicted"/>
<evidence type="ECO:0008006" key="5">
    <source>
        <dbReference type="Google" id="ProtNLM"/>
    </source>
</evidence>
<dbReference type="InterPro" id="IPR039861">
    <property type="entry name" value="IMPG"/>
</dbReference>
<feature type="signal peptide" evidence="2">
    <location>
        <begin position="1"/>
        <end position="28"/>
    </location>
</feature>
<name>A0A6A5DX91_PERFL</name>
<organism evidence="3 4">
    <name type="scientific">Perca fluviatilis</name>
    <name type="common">European perch</name>
    <dbReference type="NCBI Taxonomy" id="8168"/>
    <lineage>
        <taxon>Eukaryota</taxon>
        <taxon>Metazoa</taxon>
        <taxon>Chordata</taxon>
        <taxon>Craniata</taxon>
        <taxon>Vertebrata</taxon>
        <taxon>Euteleostomi</taxon>
        <taxon>Actinopterygii</taxon>
        <taxon>Neopterygii</taxon>
        <taxon>Teleostei</taxon>
        <taxon>Neoteleostei</taxon>
        <taxon>Acanthomorphata</taxon>
        <taxon>Eupercaria</taxon>
        <taxon>Perciformes</taxon>
        <taxon>Percoidei</taxon>
        <taxon>Percidae</taxon>
        <taxon>Percinae</taxon>
        <taxon>Perca</taxon>
    </lineage>
</organism>
<feature type="compositionally biased region" description="Acidic residues" evidence="1">
    <location>
        <begin position="487"/>
        <end position="496"/>
    </location>
</feature>
<sequence length="841" mass="91516">MAGKFGRLVLWTLAVLLLSGYIYIETDATPDRTDSEQRGGYLGAPADSDQLLYRRHAAVTRRKRNILFPSGVKLCSQETFDQAVANHLNYFHLRVCQETVWEAFKIFWDRLPERDEFHTWVSRCMDGSVSVIEIGKKFSQSEEHISLIRSRVAMAASVNSSDSMPVQTAEEVTRPEEDAIPTDQNDLPAGFDVTAWTPLLLATEGSVQTTSLAEIRGNLTSEPADVSVPEDTKDIQKSGGGVTSETPLVITETLQSEGDDVEDFLEDIVEVSTKVSDSFTHKPFVVIVEEVGEEKTAPEEAVGEDEIILDLDVPDSEVVKEVTPQGEEPPSEIMAEEFLTEATIVAPTDPPSEPATEAATLGELGQELSPEPVVTEHTPETSVKVVEGAELEEIPDESLDITPEVALTFEEHTTDDPELVEAEILEEPEAVVVESQDETEVSTDATPTVFLITDSEEEEEIFINVTPEQESVSDMTTEAPSQASDEIASDVSEDVGAEDKPTLMSEVTSEPVVVILQDYGDGDTEEMSPDVEDDTTEMESTEVITTKTDVIEAEEDLAVETEDVTVAEDEKLPQETEEATVTQEDTTEEPDEATIEEGPVKTVDDTTKGGTVEATGEPAEGPEVPEEPSEPVEKEGADTTETAQEPELVEETVEVVDPTGGAAQQEGPAEEKEDEGFSPDVTKPDDPEEIVTVTSESVAEITPETVVEVAAETTQHAAADATTKYVLEYNNGNFPDLTKTPFEADDNLLGNNDFGLDDQNSLQMDPESGPPSQNRSWKPWGLTVTHSGKSRRCQEKQLGVFLQRRDAFRRRSSSADVGRPVYGLDDELGGFNEGMGGGGQS</sequence>
<feature type="chain" id="PRO_5025349917" description="SEA domain-containing protein" evidence="2">
    <location>
        <begin position="29"/>
        <end position="841"/>
    </location>
</feature>
<feature type="region of interest" description="Disordered" evidence="1">
    <location>
        <begin position="560"/>
        <end position="687"/>
    </location>
</feature>
<dbReference type="GO" id="GO:0008201">
    <property type="term" value="F:heparin binding"/>
    <property type="evidence" value="ECO:0007669"/>
    <property type="project" value="TreeGrafter"/>
</dbReference>
<evidence type="ECO:0000256" key="1">
    <source>
        <dbReference type="SAM" id="MobiDB-lite"/>
    </source>
</evidence>
<protein>
    <recommendedName>
        <fullName evidence="5">SEA domain-containing protein</fullName>
    </recommendedName>
</protein>
<feature type="compositionally biased region" description="Acidic residues" evidence="1">
    <location>
        <begin position="585"/>
        <end position="595"/>
    </location>
</feature>
<feature type="region of interest" description="Disordered" evidence="1">
    <location>
        <begin position="222"/>
        <end position="243"/>
    </location>
</feature>
<feature type="compositionally biased region" description="Basic and acidic residues" evidence="1">
    <location>
        <begin position="598"/>
        <end position="607"/>
    </location>
</feature>
<keyword evidence="4" id="KW-1185">Reference proteome</keyword>
<evidence type="ECO:0000313" key="4">
    <source>
        <dbReference type="Proteomes" id="UP000465112"/>
    </source>
</evidence>
<feature type="compositionally biased region" description="Low complexity" evidence="1">
    <location>
        <begin position="612"/>
        <end position="622"/>
    </location>
</feature>
<reference evidence="3 4" key="1">
    <citation type="submission" date="2019-06" db="EMBL/GenBank/DDBJ databases">
        <title>A chromosome-scale genome assembly of the European perch, Perca fluviatilis.</title>
        <authorList>
            <person name="Roques C."/>
            <person name="Zahm M."/>
            <person name="Cabau C."/>
            <person name="Klopp C."/>
            <person name="Bouchez O."/>
            <person name="Donnadieu C."/>
            <person name="Kuhl H."/>
            <person name="Gislard M."/>
            <person name="Guendouz S."/>
            <person name="Journot L."/>
            <person name="Haffray P."/>
            <person name="Bestin A."/>
            <person name="Morvezen R."/>
            <person name="Feron R."/>
            <person name="Wen M."/>
            <person name="Jouanno E."/>
            <person name="Herpin A."/>
            <person name="Schartl M."/>
            <person name="Postlethwait J."/>
            <person name="Schaerlinger B."/>
            <person name="Chardard D."/>
            <person name="Lecocq T."/>
            <person name="Poncet C."/>
            <person name="Jaffrelo L."/>
            <person name="Lampietro C."/>
            <person name="Guiguen Y."/>
        </authorList>
    </citation>
    <scope>NUCLEOTIDE SEQUENCE [LARGE SCALE GENOMIC DNA]</scope>
    <source>
        <tissue evidence="3">Blood</tissue>
    </source>
</reference>
<feature type="region of interest" description="Disordered" evidence="1">
    <location>
        <begin position="812"/>
        <end position="841"/>
    </location>
</feature>
<gene>
    <name evidence="3" type="ORF">PFLUV_G00277260</name>
</gene>
<dbReference type="AlphaFoldDB" id="A0A6A5DX91"/>
<keyword evidence="2" id="KW-0732">Signal</keyword>
<feature type="compositionally biased region" description="Acidic residues" evidence="1">
    <location>
        <begin position="520"/>
        <end position="540"/>
    </location>
</feature>
<feature type="compositionally biased region" description="Polar residues" evidence="1">
    <location>
        <begin position="468"/>
        <end position="484"/>
    </location>
</feature>
<feature type="region of interest" description="Disordered" evidence="1">
    <location>
        <begin position="468"/>
        <end position="542"/>
    </location>
</feature>
<comment type="caution">
    <text evidence="3">The sequence shown here is derived from an EMBL/GenBank/DDBJ whole genome shotgun (WGS) entry which is preliminary data.</text>
</comment>
<evidence type="ECO:0000256" key="2">
    <source>
        <dbReference type="SAM" id="SignalP"/>
    </source>
</evidence>
<feature type="region of interest" description="Disordered" evidence="1">
    <location>
        <begin position="738"/>
        <end position="790"/>
    </location>
</feature>
<accession>A0A6A5DX91</accession>